<feature type="coiled-coil region" evidence="1">
    <location>
        <begin position="54"/>
        <end position="81"/>
    </location>
</feature>
<dbReference type="Proteomes" id="UP000292564">
    <property type="component" value="Unassembled WGS sequence"/>
</dbReference>
<evidence type="ECO:0000256" key="2">
    <source>
        <dbReference type="SAM" id="MobiDB-lite"/>
    </source>
</evidence>
<organism evidence="3 4">
    <name type="scientific">Krasilnikovia cinnamomea</name>
    <dbReference type="NCBI Taxonomy" id="349313"/>
    <lineage>
        <taxon>Bacteria</taxon>
        <taxon>Bacillati</taxon>
        <taxon>Actinomycetota</taxon>
        <taxon>Actinomycetes</taxon>
        <taxon>Micromonosporales</taxon>
        <taxon>Micromonosporaceae</taxon>
        <taxon>Krasilnikovia</taxon>
    </lineage>
</organism>
<comment type="caution">
    <text evidence="3">The sequence shown here is derived from an EMBL/GenBank/DDBJ whole genome shotgun (WGS) entry which is preliminary data.</text>
</comment>
<reference evidence="3 4" key="1">
    <citation type="submission" date="2019-02" db="EMBL/GenBank/DDBJ databases">
        <title>Sequencing the genomes of 1000 actinobacteria strains.</title>
        <authorList>
            <person name="Klenk H.-P."/>
        </authorList>
    </citation>
    <scope>NUCLEOTIDE SEQUENCE [LARGE SCALE GENOMIC DNA]</scope>
    <source>
        <strain evidence="3 4">DSM 45162</strain>
    </source>
</reference>
<name>A0A4Q7ZET6_9ACTN</name>
<dbReference type="EMBL" id="SHKY01000001">
    <property type="protein sequence ID" value="RZU49217.1"/>
    <property type="molecule type" value="Genomic_DNA"/>
</dbReference>
<feature type="region of interest" description="Disordered" evidence="2">
    <location>
        <begin position="86"/>
        <end position="110"/>
    </location>
</feature>
<evidence type="ECO:0000313" key="3">
    <source>
        <dbReference type="EMBL" id="RZU49217.1"/>
    </source>
</evidence>
<proteinExistence type="predicted"/>
<evidence type="ECO:0000256" key="1">
    <source>
        <dbReference type="SAM" id="Coils"/>
    </source>
</evidence>
<evidence type="ECO:0000313" key="4">
    <source>
        <dbReference type="Proteomes" id="UP000292564"/>
    </source>
</evidence>
<accession>A0A4Q7ZET6</accession>
<protein>
    <submittedName>
        <fullName evidence="3">Uncharacterized protein</fullName>
    </submittedName>
</protein>
<dbReference type="AlphaFoldDB" id="A0A4Q7ZET6"/>
<sequence>MTFPLSTPGALTDLARAAAGQILESAASIATVPVRVLGLLGQGELLLSRVTLVAERTEALIERLEGVVTEAEKAVGALQAMIAAANDGRPGGPAATRPRATRARSRDPQP</sequence>
<gene>
    <name evidence="3" type="ORF">EV385_0957</name>
</gene>
<dbReference type="RefSeq" id="WP_130508335.1">
    <property type="nucleotide sequence ID" value="NZ_SHKY01000001.1"/>
</dbReference>
<keyword evidence="1" id="KW-0175">Coiled coil</keyword>
<keyword evidence="4" id="KW-1185">Reference proteome</keyword>